<accession>A0ABZ0RIT9</accession>
<protein>
    <submittedName>
        <fullName evidence="1">Uncharacterized protein</fullName>
    </submittedName>
</protein>
<reference evidence="1 2" key="1">
    <citation type="submission" date="2023-11" db="EMBL/GenBank/DDBJ databases">
        <title>Coraliomargarita sp. nov., isolated from marine algae.</title>
        <authorList>
            <person name="Lee J.K."/>
            <person name="Baek J.H."/>
            <person name="Kim J.M."/>
            <person name="Choi D.G."/>
            <person name="Jeon C.O."/>
        </authorList>
    </citation>
    <scope>NUCLEOTIDE SEQUENCE [LARGE SCALE GENOMIC DNA]</scope>
    <source>
        <strain evidence="1 2">J2-16</strain>
    </source>
</reference>
<evidence type="ECO:0000313" key="1">
    <source>
        <dbReference type="EMBL" id="WPJ96120.1"/>
    </source>
</evidence>
<organism evidence="1 2">
    <name type="scientific">Coraliomargarita algicola</name>
    <dbReference type="NCBI Taxonomy" id="3092156"/>
    <lineage>
        <taxon>Bacteria</taxon>
        <taxon>Pseudomonadati</taxon>
        <taxon>Verrucomicrobiota</taxon>
        <taxon>Opitutia</taxon>
        <taxon>Puniceicoccales</taxon>
        <taxon>Coraliomargaritaceae</taxon>
        <taxon>Coraliomargarita</taxon>
    </lineage>
</organism>
<name>A0ABZ0RIT9_9BACT</name>
<sequence>MKKLIYIFLLLCVTLVSVEALEFRFLGWPGRIEGLYCRSDGEMVPLSLKMEVATKYFEQSSGQDLVLYVKNENPVEGEHPYLPVASVLSANLPKTSCLVIVVKRENGSFSMVAIDDNMQDYPSGSLVLCSLVPYKIAMKVGDDIYTLAPLETRAAERQLGNSTIQVVGFRGDERRVRYNANILFRDKLRYFMFIQDSSVSQARSLSSGGGLEVFFHTDYIR</sequence>
<proteinExistence type="predicted"/>
<evidence type="ECO:0000313" key="2">
    <source>
        <dbReference type="Proteomes" id="UP001324993"/>
    </source>
</evidence>
<dbReference type="EMBL" id="CP138858">
    <property type="protein sequence ID" value="WPJ96120.1"/>
    <property type="molecule type" value="Genomic_DNA"/>
</dbReference>
<dbReference type="RefSeq" id="WP_319832984.1">
    <property type="nucleotide sequence ID" value="NZ_CP138858.1"/>
</dbReference>
<keyword evidence="2" id="KW-1185">Reference proteome</keyword>
<dbReference type="Proteomes" id="UP001324993">
    <property type="component" value="Chromosome"/>
</dbReference>
<gene>
    <name evidence="1" type="ORF">SH580_00205</name>
</gene>